<comment type="caution">
    <text evidence="1">The sequence shown here is derived from an EMBL/GenBank/DDBJ whole genome shotgun (WGS) entry which is preliminary data.</text>
</comment>
<name>A0A9Q1MCK9_9SOLA</name>
<sequence length="77" mass="8573">MLYPIGSTQLDLEDFMCRLHRSYKVQFSISKELILQASSSWGDLSCVLAEHTPKLMTSSDAKSMIKGRTKSSCPGCK</sequence>
<dbReference type="EMBL" id="JAJAGQ010000009">
    <property type="protein sequence ID" value="KAJ8554486.1"/>
    <property type="molecule type" value="Genomic_DNA"/>
</dbReference>
<dbReference type="Proteomes" id="UP001152561">
    <property type="component" value="Unassembled WGS sequence"/>
</dbReference>
<keyword evidence="2" id="KW-1185">Reference proteome</keyword>
<protein>
    <submittedName>
        <fullName evidence="1">Uncharacterized protein</fullName>
    </submittedName>
</protein>
<reference evidence="2" key="1">
    <citation type="journal article" date="2023" name="Proc. Natl. Acad. Sci. U.S.A.">
        <title>Genomic and structural basis for evolution of tropane alkaloid biosynthesis.</title>
        <authorList>
            <person name="Wanga Y.-J."/>
            <person name="Taina T."/>
            <person name="Yua J.-Y."/>
            <person name="Lia J."/>
            <person name="Xua B."/>
            <person name="Chenc J."/>
            <person name="D'Auriad J.C."/>
            <person name="Huanga J.-P."/>
            <person name="Huanga S.-X."/>
        </authorList>
    </citation>
    <scope>NUCLEOTIDE SEQUENCE [LARGE SCALE GENOMIC DNA]</scope>
    <source>
        <strain evidence="2">cv. KIB-2019</strain>
    </source>
</reference>
<evidence type="ECO:0000313" key="1">
    <source>
        <dbReference type="EMBL" id="KAJ8554486.1"/>
    </source>
</evidence>
<organism evidence="1 2">
    <name type="scientific">Anisodus acutangulus</name>
    <dbReference type="NCBI Taxonomy" id="402998"/>
    <lineage>
        <taxon>Eukaryota</taxon>
        <taxon>Viridiplantae</taxon>
        <taxon>Streptophyta</taxon>
        <taxon>Embryophyta</taxon>
        <taxon>Tracheophyta</taxon>
        <taxon>Spermatophyta</taxon>
        <taxon>Magnoliopsida</taxon>
        <taxon>eudicotyledons</taxon>
        <taxon>Gunneridae</taxon>
        <taxon>Pentapetalae</taxon>
        <taxon>asterids</taxon>
        <taxon>lamiids</taxon>
        <taxon>Solanales</taxon>
        <taxon>Solanaceae</taxon>
        <taxon>Solanoideae</taxon>
        <taxon>Hyoscyameae</taxon>
        <taxon>Anisodus</taxon>
    </lineage>
</organism>
<proteinExistence type="predicted"/>
<evidence type="ECO:0000313" key="2">
    <source>
        <dbReference type="Proteomes" id="UP001152561"/>
    </source>
</evidence>
<gene>
    <name evidence="1" type="ORF">K7X08_025164</name>
</gene>
<dbReference type="AlphaFoldDB" id="A0A9Q1MCK9"/>
<accession>A0A9Q1MCK9</accession>